<feature type="region of interest" description="Disordered" evidence="17">
    <location>
        <begin position="1"/>
        <end position="31"/>
    </location>
</feature>
<dbReference type="InterPro" id="IPR054476">
    <property type="entry name" value="Ltn1_N"/>
</dbReference>
<dbReference type="InterPro" id="IPR057030">
    <property type="entry name" value="TPR_Rkr-1"/>
</dbReference>
<keyword evidence="9 16" id="KW-0479">Metal-binding</keyword>
<evidence type="ECO:0000256" key="15">
    <source>
        <dbReference type="PROSITE-ProRule" id="PRU00175"/>
    </source>
</evidence>
<accession>A0A194X979</accession>
<dbReference type="InterPro" id="IPR016024">
    <property type="entry name" value="ARM-type_fold"/>
</dbReference>
<feature type="domain" description="RING-type" evidence="18">
    <location>
        <begin position="1597"/>
        <end position="1643"/>
    </location>
</feature>
<comment type="subunit">
    <text evidence="16">Component of the ribosome quality control complex (RQC).</text>
</comment>
<dbReference type="InterPro" id="IPR054478">
    <property type="entry name" value="LTN1_UBC"/>
</dbReference>
<evidence type="ECO:0000256" key="17">
    <source>
        <dbReference type="SAM" id="MobiDB-lite"/>
    </source>
</evidence>
<evidence type="ECO:0000259" key="18">
    <source>
        <dbReference type="PROSITE" id="PS50089"/>
    </source>
</evidence>
<dbReference type="SMART" id="SM01197">
    <property type="entry name" value="FANCL_C"/>
    <property type="match status" value="1"/>
</dbReference>
<dbReference type="GeneID" id="28820483"/>
<dbReference type="InterPro" id="IPR011016">
    <property type="entry name" value="Znf_RING-CH"/>
</dbReference>
<comment type="function">
    <text evidence="16">E3 ubiquitin-protein ligase. Component of the ribosome quality control complex (RQC), a ribosome-associated complex that mediates ubiquitination and extraction of incompletely synthesized nascent chains for proteasomal degradation.</text>
</comment>
<comment type="catalytic activity">
    <reaction evidence="1 16">
        <text>S-ubiquitinyl-[E2 ubiquitin-conjugating enzyme]-L-cysteine + [acceptor protein]-L-lysine = [E2 ubiquitin-conjugating enzyme]-L-cysteine + N(6)-ubiquitinyl-[acceptor protein]-L-lysine.</text>
        <dbReference type="EC" id="2.3.2.27"/>
    </reaction>
</comment>
<dbReference type="InterPro" id="IPR054477">
    <property type="entry name" value="LTN1_E3_ligase_6th"/>
</dbReference>
<dbReference type="GO" id="GO:0005829">
    <property type="term" value="C:cytosol"/>
    <property type="evidence" value="ECO:0007669"/>
    <property type="project" value="UniProtKB-SubCell"/>
</dbReference>
<evidence type="ECO:0000313" key="20">
    <source>
        <dbReference type="Proteomes" id="UP000070700"/>
    </source>
</evidence>
<comment type="pathway">
    <text evidence="3 16">Protein modification; protein ubiquitination.</text>
</comment>
<dbReference type="GO" id="GO:0008270">
    <property type="term" value="F:zinc ion binding"/>
    <property type="evidence" value="ECO:0007669"/>
    <property type="project" value="UniProtKB-KW"/>
</dbReference>
<dbReference type="PROSITE" id="PS50089">
    <property type="entry name" value="ZF_RING_2"/>
    <property type="match status" value="1"/>
</dbReference>
<dbReference type="RefSeq" id="XP_018071078.1">
    <property type="nucleotide sequence ID" value="XM_018210757.1"/>
</dbReference>
<dbReference type="OrthoDB" id="6108at2759"/>
<keyword evidence="10" id="KW-0677">Repeat</keyword>
<evidence type="ECO:0000256" key="7">
    <source>
        <dbReference type="ARBA" id="ARBA00022490"/>
    </source>
</evidence>
<name>A0A194X979_MOLSC</name>
<evidence type="ECO:0000256" key="12">
    <source>
        <dbReference type="ARBA" id="ARBA00022786"/>
    </source>
</evidence>
<evidence type="ECO:0000256" key="9">
    <source>
        <dbReference type="ARBA" id="ARBA00022723"/>
    </source>
</evidence>
<dbReference type="Pfam" id="PF13639">
    <property type="entry name" value="zf-RING_2"/>
    <property type="match status" value="1"/>
</dbReference>
<evidence type="ECO:0000256" key="3">
    <source>
        <dbReference type="ARBA" id="ARBA00004906"/>
    </source>
</evidence>
<evidence type="ECO:0000256" key="14">
    <source>
        <dbReference type="ARBA" id="ARBA00055150"/>
    </source>
</evidence>
<dbReference type="InterPro" id="IPR001841">
    <property type="entry name" value="Znf_RING"/>
</dbReference>
<dbReference type="UniPathway" id="UPA00143"/>
<organism evidence="19 20">
    <name type="scientific">Mollisia scopiformis</name>
    <name type="common">Conifer needle endophyte fungus</name>
    <name type="synonym">Phialocephala scopiformis</name>
    <dbReference type="NCBI Taxonomy" id="149040"/>
    <lineage>
        <taxon>Eukaryota</taxon>
        <taxon>Fungi</taxon>
        <taxon>Dikarya</taxon>
        <taxon>Ascomycota</taxon>
        <taxon>Pezizomycotina</taxon>
        <taxon>Leotiomycetes</taxon>
        <taxon>Helotiales</taxon>
        <taxon>Mollisiaceae</taxon>
        <taxon>Mollisia</taxon>
    </lineage>
</organism>
<dbReference type="FunCoup" id="A0A194X979">
    <property type="interactions" value="603"/>
</dbReference>
<gene>
    <name evidence="19" type="ORF">LY89DRAFT_616218</name>
</gene>
<dbReference type="InterPro" id="IPR013083">
    <property type="entry name" value="Znf_RING/FYVE/PHD"/>
</dbReference>
<keyword evidence="20" id="KW-1185">Reference proteome</keyword>
<dbReference type="GO" id="GO:0061630">
    <property type="term" value="F:ubiquitin protein ligase activity"/>
    <property type="evidence" value="ECO:0007669"/>
    <property type="project" value="UniProtKB-UniRule"/>
</dbReference>
<keyword evidence="7" id="KW-0963">Cytoplasm</keyword>
<evidence type="ECO:0000256" key="13">
    <source>
        <dbReference type="ARBA" id="ARBA00022833"/>
    </source>
</evidence>
<evidence type="ECO:0000256" key="8">
    <source>
        <dbReference type="ARBA" id="ARBA00022679"/>
    </source>
</evidence>
<evidence type="ECO:0000313" key="19">
    <source>
        <dbReference type="EMBL" id="KUJ16723.1"/>
    </source>
</evidence>
<dbReference type="GO" id="GO:0016567">
    <property type="term" value="P:protein ubiquitination"/>
    <property type="evidence" value="ECO:0007669"/>
    <property type="project" value="UniProtKB-UniPathway"/>
</dbReference>
<keyword evidence="11 15" id="KW-0863">Zinc-finger</keyword>
<dbReference type="Pfam" id="PF23009">
    <property type="entry name" value="UBC_like"/>
    <property type="match status" value="1"/>
</dbReference>
<dbReference type="InParanoid" id="A0A194X979"/>
<proteinExistence type="inferred from homology"/>
<evidence type="ECO:0000256" key="6">
    <source>
        <dbReference type="ARBA" id="ARBA00017157"/>
    </source>
</evidence>
<dbReference type="Pfam" id="PF22958">
    <property type="entry name" value="Ltn1_1st"/>
    <property type="match status" value="1"/>
</dbReference>
<dbReference type="EC" id="2.3.2.27" evidence="5 16"/>
<evidence type="ECO:0000256" key="10">
    <source>
        <dbReference type="ARBA" id="ARBA00022737"/>
    </source>
</evidence>
<protein>
    <recommendedName>
        <fullName evidence="6 16">E3 ubiquitin-protein ligase listerin</fullName>
        <ecNumber evidence="5 16">2.3.2.27</ecNumber>
    </recommendedName>
    <alternativeName>
        <fullName evidence="16">RING-type E3 ubiquitin transferase listerin</fullName>
    </alternativeName>
</protein>
<reference evidence="19 20" key="1">
    <citation type="submission" date="2015-10" db="EMBL/GenBank/DDBJ databases">
        <title>Full genome of DAOMC 229536 Phialocephala scopiformis, a fungal endophyte of spruce producing the potent anti-insectan compound rugulosin.</title>
        <authorList>
            <consortium name="DOE Joint Genome Institute"/>
            <person name="Walker A.K."/>
            <person name="Frasz S.L."/>
            <person name="Seifert K.A."/>
            <person name="Miller J.D."/>
            <person name="Mondo S.J."/>
            <person name="Labutti K."/>
            <person name="Lipzen A."/>
            <person name="Dockter R."/>
            <person name="Kennedy M."/>
            <person name="Grigoriev I.V."/>
            <person name="Spatafora J.W."/>
        </authorList>
    </citation>
    <scope>NUCLEOTIDE SEQUENCE [LARGE SCALE GENOMIC DNA]</scope>
    <source>
        <strain evidence="19 20">CBS 120377</strain>
    </source>
</reference>
<dbReference type="SMART" id="SM00744">
    <property type="entry name" value="RINGv"/>
    <property type="match status" value="1"/>
</dbReference>
<dbReference type="GO" id="GO:0043023">
    <property type="term" value="F:ribosomal large subunit binding"/>
    <property type="evidence" value="ECO:0007669"/>
    <property type="project" value="TreeGrafter"/>
</dbReference>
<evidence type="ECO:0000256" key="1">
    <source>
        <dbReference type="ARBA" id="ARBA00000900"/>
    </source>
</evidence>
<comment type="function">
    <text evidence="14">E3 ubiquitin-protein ligase component of the ribosome quality control complex (RQC), a ribosome-associated complex that mediates ubiquitination and extraction of incompletely synthesized nascent chains for proteasomal degradation. Mediates ubiquitination of proteins derived from mRNAs lacking stop codons (non-stop proteins) and other translation arrest products induced by poly-lysine sequences and tandem rare codons. Ubiquitination leads to CDC48 recruitment for extraction and degradation of the incomplete translation product. May indirectly play a role in chromatin function and transcription.</text>
</comment>
<keyword evidence="13 16" id="KW-0862">Zinc</keyword>
<dbReference type="SUPFAM" id="SSF57850">
    <property type="entry name" value="RING/U-box"/>
    <property type="match status" value="1"/>
</dbReference>
<dbReference type="GO" id="GO:1990116">
    <property type="term" value="P:ribosome-associated ubiquitin-dependent protein catabolic process"/>
    <property type="evidence" value="ECO:0007669"/>
    <property type="project" value="UniProtKB-UniRule"/>
</dbReference>
<dbReference type="STRING" id="149040.A0A194X979"/>
<dbReference type="Gene3D" id="3.30.40.10">
    <property type="entry name" value="Zinc/RING finger domain, C3HC4 (zinc finger)"/>
    <property type="match status" value="1"/>
</dbReference>
<dbReference type="SUPFAM" id="SSF48371">
    <property type="entry name" value="ARM repeat"/>
    <property type="match status" value="1"/>
</dbReference>
<evidence type="ECO:0000256" key="5">
    <source>
        <dbReference type="ARBA" id="ARBA00012483"/>
    </source>
</evidence>
<dbReference type="EMBL" id="KQ947415">
    <property type="protein sequence ID" value="KUJ16723.1"/>
    <property type="molecule type" value="Genomic_DNA"/>
</dbReference>
<dbReference type="InterPro" id="IPR039795">
    <property type="entry name" value="LTN1/Rkr1"/>
</dbReference>
<comment type="similarity">
    <text evidence="4 16">Belongs to the LTN1 family.</text>
</comment>
<evidence type="ECO:0000256" key="4">
    <source>
        <dbReference type="ARBA" id="ARBA00007997"/>
    </source>
</evidence>
<dbReference type="KEGG" id="psco:LY89DRAFT_616218"/>
<comment type="subcellular location">
    <subcellularLocation>
        <location evidence="2">Cytoplasm</location>
        <location evidence="2">Cytosol</location>
    </subcellularLocation>
</comment>
<sequence length="1652" mass="185452">MSSRGFGRSAAGNGFGGATTRSTLSFTTPPPDISKISDPNLVVSFKSLLKKNDTTLAKALDEIQTYVKSQKAGEIEDAIIKAWSEFYPRTSINNSRRVRELAHLVQHALSDSAQSKIEPYILQMVPAWLAGTFDNDKGVAKAAKEGWLSLLNTHEKMSSVVKKSQPAFLAYVQEGFDETPETLNDERTMSPDDLKATYYRLIGNCLDMVTYLIKSLGEPEVKKHSGKYEALLGNQEFLGCTSSDDVHLRRSSIQLITVCAFRQPSFIKANLKAISRALIAEALNHTQLGTAYDLVEAFKILTVKFPEIWTFPIKSKKDPMTRLRGFIEKGSQRGSSDYWNSLFTLLLIIPEEILPHKFFTMMEFASAFRLGIKNRDEPRSNLQIAWSTYFKLVIDMATKHLSDPDSQVRLIKEAIFPAIRNFILLDPEQAAWTVDTPDNFKDVLIQLSSLDLDKASERIRNALKAELKSCAQRLEESMLSPVPVDALEVKKFEDAVESRFLRWFSLFKWVLSDAKLESYLGNPEPKDENIVAITDNLIRMCPKAIERRQGKSYGAASGLLTCMRHSSLFVAHHPSLVDFIRDYLEKQLFALLETPCGEYLVATLKTLKACPGQQDAFKEIWTRTVGSALRLPSGDQQSTCLALMLLRGDGSELALQDDLLQQFIRNCSRDAVVSNDGPSWSVFHAAAASKSISDGMASEIIDIIVNALLSPNDDAIDSGLKALTSLSEKDVSLLVSSQERRLSLLTLLMNLNEYDTTTARRSTVAALTKVLSEGGTDSNGPSDNPQIAVIRNQLKSITDTPLSVHTLANLASKIFEATSEEDKSNTIAALFPTLLEWEQAYQPFYDHRQTPQLAMCEPFAGALFLIRDPQPHLYDVPMDDEDHSVPFRMALYACTVTQSMMLQMPSKQAAELLFFLCLAQQLVRSQHTTGNSRFMYNNSCNHISAFDDNLHSLLATIIGGSTNWKRNKTRHVNNDTTSILENLVDIMLDKSSYNNALGYHSGVALSRLFSTISSINGPIFDCGEEWLKARSVFTKELPRPFTTLAILTGFGQALSTSESVKWFCNHLFSVIYGISGPLSESNIEEAFLTIVLLNGCLCAYDEDEIPTPTVRMVKSVNQILSWTDGKDFSYQKFAVASEACRALTKLLPALKYSSGEHWNSTLQKLCLSPWKLYASIDKLQFLPENVPHPDEQLVLCSCSLRMYSRIVKLKEDEDATDELKDLFKKQHASLNQGLLDLMNMPRFVDNPVLEIFDGYLTAQVLKIPIEEINLEEIYPLLGSNAQATQATAFEILSKVLPKLIDDMTVRVMVDKKGAELPDELLSLLLSDALQPREISSPRLDFLDDTQNARRSVLLAWKLVLQWFGLAPYKVRAKLQQKLQEADELKKLLEFVYHTFNAKGGGLRPLSDFQLGKESVREYDVWDVSHPSGLLHNVQWLSAHVYFLALKYIPQLVKSWFLDFTRAGKVFMGDWTERYFTPLVLEDCVEEVRTWRGNGDVMDTQDGKQLIIKLPAKKGSTITVSYEIDEQYCTITLTFPSRYPLDSIEVESVSRVAVPEKTWNSVLKQIQGAVRFEGGNIIDGIEVFRQNVAGFLDGHDPCSICYSIVSEDMKLPEKGCATCRNRFHTDCLMKWFKTSNGNTCPMCRQPFTGLSRR</sequence>
<dbReference type="PANTHER" id="PTHR12389">
    <property type="entry name" value="ZINC FINGER PROTEIN 294"/>
    <property type="match status" value="1"/>
</dbReference>
<dbReference type="FunFam" id="3.30.40.10:FF:000038">
    <property type="entry name" value="E3 ubiquitin-protein ligase listerin"/>
    <property type="match status" value="1"/>
</dbReference>
<dbReference type="CDD" id="cd16491">
    <property type="entry name" value="RING-CH-C4HC3_LTN1"/>
    <property type="match status" value="1"/>
</dbReference>
<keyword evidence="12 16" id="KW-0833">Ubl conjugation pathway</keyword>
<dbReference type="PANTHER" id="PTHR12389:SF0">
    <property type="entry name" value="E3 UBIQUITIN-PROTEIN LIGASE LISTERIN"/>
    <property type="match status" value="1"/>
</dbReference>
<evidence type="ECO:0000256" key="2">
    <source>
        <dbReference type="ARBA" id="ARBA00004514"/>
    </source>
</evidence>
<dbReference type="GO" id="GO:1990112">
    <property type="term" value="C:RQC complex"/>
    <property type="evidence" value="ECO:0007669"/>
    <property type="project" value="UniProtKB-UniRule"/>
</dbReference>
<evidence type="ECO:0000256" key="16">
    <source>
        <dbReference type="RuleBase" id="RU367090"/>
    </source>
</evidence>
<dbReference type="Pfam" id="PF22999">
    <property type="entry name" value="LTN1_E3_ligase_6th"/>
    <property type="match status" value="1"/>
</dbReference>
<evidence type="ECO:0000256" key="11">
    <source>
        <dbReference type="ARBA" id="ARBA00022771"/>
    </source>
</evidence>
<dbReference type="Proteomes" id="UP000070700">
    <property type="component" value="Unassembled WGS sequence"/>
</dbReference>
<keyword evidence="8 16" id="KW-0808">Transferase</keyword>
<dbReference type="Pfam" id="PF23280">
    <property type="entry name" value="TPR_26"/>
    <property type="match status" value="1"/>
</dbReference>
<dbReference type="GO" id="GO:0072344">
    <property type="term" value="P:rescue of stalled ribosome"/>
    <property type="evidence" value="ECO:0007669"/>
    <property type="project" value="UniProtKB-UniRule"/>
</dbReference>
<dbReference type="InterPro" id="IPR039804">
    <property type="entry name" value="RING-CH-C4HC3_LTN1"/>
</dbReference>